<dbReference type="PANTHER" id="PTHR42791:SF1">
    <property type="entry name" value="N-ACETYLTRANSFERASE DOMAIN-CONTAINING PROTEIN"/>
    <property type="match status" value="1"/>
</dbReference>
<dbReference type="InterPro" id="IPR000182">
    <property type="entry name" value="GNAT_dom"/>
</dbReference>
<dbReference type="InterPro" id="IPR016181">
    <property type="entry name" value="Acyl_CoA_acyltransferase"/>
</dbReference>
<evidence type="ECO:0000313" key="2">
    <source>
        <dbReference type="EMBL" id="MBL3690263.1"/>
    </source>
</evidence>
<dbReference type="Proteomes" id="UP001646141">
    <property type="component" value="Unassembled WGS sequence"/>
</dbReference>
<dbReference type="Gene3D" id="3.40.630.30">
    <property type="match status" value="1"/>
</dbReference>
<protein>
    <submittedName>
        <fullName evidence="2">N-acetyltransferase</fullName>
    </submittedName>
</protein>
<reference evidence="2 3" key="1">
    <citation type="submission" date="2018-09" db="EMBL/GenBank/DDBJ databases">
        <title>Comparative genomics of Leucobacter spp.</title>
        <authorList>
            <person name="Reis A.C."/>
            <person name="Kolvenbach B.A."/>
            <person name="Corvini P.F.X."/>
            <person name="Nunes O.C."/>
        </authorList>
    </citation>
    <scope>NUCLEOTIDE SEQUENCE [LARGE SCALE GENOMIC DNA]</scope>
    <source>
        <strain evidence="2 3">L-1</strain>
    </source>
</reference>
<keyword evidence="3" id="KW-1185">Reference proteome</keyword>
<dbReference type="PANTHER" id="PTHR42791">
    <property type="entry name" value="GNAT FAMILY ACETYLTRANSFERASE"/>
    <property type="match status" value="1"/>
</dbReference>
<gene>
    <name evidence="2" type="ORF">D3226_09850</name>
</gene>
<evidence type="ECO:0000259" key="1">
    <source>
        <dbReference type="PROSITE" id="PS51186"/>
    </source>
</evidence>
<dbReference type="EMBL" id="QYAD01000003">
    <property type="protein sequence ID" value="MBL3690263.1"/>
    <property type="molecule type" value="Genomic_DNA"/>
</dbReference>
<dbReference type="SUPFAM" id="SSF55729">
    <property type="entry name" value="Acyl-CoA N-acyltransferases (Nat)"/>
    <property type="match status" value="1"/>
</dbReference>
<comment type="caution">
    <text evidence="2">The sequence shown here is derived from an EMBL/GenBank/DDBJ whole genome shotgun (WGS) entry which is preliminary data.</text>
</comment>
<dbReference type="InterPro" id="IPR052523">
    <property type="entry name" value="Trichothecene_AcTrans"/>
</dbReference>
<dbReference type="Pfam" id="PF00583">
    <property type="entry name" value="Acetyltransf_1"/>
    <property type="match status" value="1"/>
</dbReference>
<proteinExistence type="predicted"/>
<dbReference type="CDD" id="cd04301">
    <property type="entry name" value="NAT_SF"/>
    <property type="match status" value="1"/>
</dbReference>
<dbReference type="RefSeq" id="WP_202382372.1">
    <property type="nucleotide sequence ID" value="NZ_BAAAMA010000001.1"/>
</dbReference>
<name>A0ABS1SQA0_9MICO</name>
<organism evidence="2 3">
    <name type="scientific">Leucobacter chromiireducens subsp. chromiireducens</name>
    <dbReference type="NCBI Taxonomy" id="660067"/>
    <lineage>
        <taxon>Bacteria</taxon>
        <taxon>Bacillati</taxon>
        <taxon>Actinomycetota</taxon>
        <taxon>Actinomycetes</taxon>
        <taxon>Micrococcales</taxon>
        <taxon>Microbacteriaceae</taxon>
        <taxon>Leucobacter</taxon>
    </lineage>
</organism>
<evidence type="ECO:0000313" key="3">
    <source>
        <dbReference type="Proteomes" id="UP001646141"/>
    </source>
</evidence>
<feature type="domain" description="N-acetyltransferase" evidence="1">
    <location>
        <begin position="11"/>
        <end position="210"/>
    </location>
</feature>
<sequence>MPSSPAPESAFTVRPLTAADIEVTARVLAEGFWDDPVWGPAFPAHPERMAHALAHWRFMADQAVRYGEPLIAELPDGTVAAVSTWFPPGQDEIREVDLPAYEAMLRSTIGDAAAEALLSEGELFADARPSEPHAYLSMLAVSREARGLGIGMRLVQAALERYDAAGLQTYLESSNPANDARYERLGYRPAKQIHIPGSPTVQSYLRPAAA</sequence>
<accession>A0ABS1SQA0</accession>
<dbReference type="PROSITE" id="PS51186">
    <property type="entry name" value="GNAT"/>
    <property type="match status" value="1"/>
</dbReference>